<accession>A0ACB6Q7W6</accession>
<comment type="caution">
    <text evidence="1">The sequence shown here is derived from an EMBL/GenBank/DDBJ whole genome shotgun (WGS) entry which is preliminary data.</text>
</comment>
<dbReference type="Proteomes" id="UP000799755">
    <property type="component" value="Unassembled WGS sequence"/>
</dbReference>
<gene>
    <name evidence="1" type="ORF">BDR25DRAFT_347461</name>
</gene>
<sequence>MQDFEEALILSVELRIRLVIGGSLSRVTHLLPRATTASTTAAGIIIIIILIITGIAVIFCIVVGIIIAKNKIQARRRQKIMEASRPTNQHEYRALEDMEPGSGGIQELPPDNQVEDPVPLQKVELQADTNAIPTVQQLDGFTAPVRLMLGCVEVQGLTVVATDKQSTNRTSIESPYCRRPGTVEC</sequence>
<dbReference type="EMBL" id="MU003554">
    <property type="protein sequence ID" value="KAF2463094.1"/>
    <property type="molecule type" value="Genomic_DNA"/>
</dbReference>
<proteinExistence type="predicted"/>
<keyword evidence="2" id="KW-1185">Reference proteome</keyword>
<evidence type="ECO:0000313" key="2">
    <source>
        <dbReference type="Proteomes" id="UP000799755"/>
    </source>
</evidence>
<name>A0ACB6Q7W6_9PLEO</name>
<reference evidence="1" key="1">
    <citation type="journal article" date="2020" name="Stud. Mycol.">
        <title>101 Dothideomycetes genomes: a test case for predicting lifestyles and emergence of pathogens.</title>
        <authorList>
            <person name="Haridas S."/>
            <person name="Albert R."/>
            <person name="Binder M."/>
            <person name="Bloem J."/>
            <person name="Labutti K."/>
            <person name="Salamov A."/>
            <person name="Andreopoulos B."/>
            <person name="Baker S."/>
            <person name="Barry K."/>
            <person name="Bills G."/>
            <person name="Bluhm B."/>
            <person name="Cannon C."/>
            <person name="Castanera R."/>
            <person name="Culley D."/>
            <person name="Daum C."/>
            <person name="Ezra D."/>
            <person name="Gonzalez J."/>
            <person name="Henrissat B."/>
            <person name="Kuo A."/>
            <person name="Liang C."/>
            <person name="Lipzen A."/>
            <person name="Lutzoni F."/>
            <person name="Magnuson J."/>
            <person name="Mondo S."/>
            <person name="Nolan M."/>
            <person name="Ohm R."/>
            <person name="Pangilinan J."/>
            <person name="Park H.-J."/>
            <person name="Ramirez L."/>
            <person name="Alfaro M."/>
            <person name="Sun H."/>
            <person name="Tritt A."/>
            <person name="Yoshinaga Y."/>
            <person name="Zwiers L.-H."/>
            <person name="Turgeon B."/>
            <person name="Goodwin S."/>
            <person name="Spatafora J."/>
            <person name="Crous P."/>
            <person name="Grigoriev I."/>
        </authorList>
    </citation>
    <scope>NUCLEOTIDE SEQUENCE</scope>
    <source>
        <strain evidence="1">ATCC 200398</strain>
    </source>
</reference>
<evidence type="ECO:0000313" key="1">
    <source>
        <dbReference type="EMBL" id="KAF2463094.1"/>
    </source>
</evidence>
<protein>
    <submittedName>
        <fullName evidence="1">Uncharacterized protein</fullName>
    </submittedName>
</protein>
<organism evidence="1 2">
    <name type="scientific">Lindgomyces ingoldianus</name>
    <dbReference type="NCBI Taxonomy" id="673940"/>
    <lineage>
        <taxon>Eukaryota</taxon>
        <taxon>Fungi</taxon>
        <taxon>Dikarya</taxon>
        <taxon>Ascomycota</taxon>
        <taxon>Pezizomycotina</taxon>
        <taxon>Dothideomycetes</taxon>
        <taxon>Pleosporomycetidae</taxon>
        <taxon>Pleosporales</taxon>
        <taxon>Lindgomycetaceae</taxon>
        <taxon>Lindgomyces</taxon>
    </lineage>
</organism>